<evidence type="ECO:0000256" key="1">
    <source>
        <dbReference type="SAM" id="MobiDB-lite"/>
    </source>
</evidence>
<organism evidence="3 4">
    <name type="scientific">Rotaria socialis</name>
    <dbReference type="NCBI Taxonomy" id="392032"/>
    <lineage>
        <taxon>Eukaryota</taxon>
        <taxon>Metazoa</taxon>
        <taxon>Spiralia</taxon>
        <taxon>Gnathifera</taxon>
        <taxon>Rotifera</taxon>
        <taxon>Eurotatoria</taxon>
        <taxon>Bdelloidea</taxon>
        <taxon>Philodinida</taxon>
        <taxon>Philodinidae</taxon>
        <taxon>Rotaria</taxon>
    </lineage>
</organism>
<proteinExistence type="predicted"/>
<feature type="region of interest" description="Disordered" evidence="1">
    <location>
        <begin position="179"/>
        <end position="205"/>
    </location>
</feature>
<dbReference type="Proteomes" id="UP000663825">
    <property type="component" value="Unassembled WGS sequence"/>
</dbReference>
<dbReference type="EMBL" id="CAJNXB010000428">
    <property type="protein sequence ID" value="CAF3050598.1"/>
    <property type="molecule type" value="Genomic_DNA"/>
</dbReference>
<evidence type="ECO:0000313" key="4">
    <source>
        <dbReference type="Proteomes" id="UP000663825"/>
    </source>
</evidence>
<keyword evidence="2" id="KW-0812">Transmembrane</keyword>
<feature type="non-terminal residue" evidence="3">
    <location>
        <position position="1"/>
    </location>
</feature>
<feature type="transmembrane region" description="Helical" evidence="2">
    <location>
        <begin position="22"/>
        <end position="43"/>
    </location>
</feature>
<keyword evidence="2" id="KW-1133">Transmembrane helix</keyword>
<evidence type="ECO:0000256" key="2">
    <source>
        <dbReference type="SAM" id="Phobius"/>
    </source>
</evidence>
<gene>
    <name evidence="3" type="ORF">TIS948_LOCUS3998</name>
</gene>
<evidence type="ECO:0000313" key="3">
    <source>
        <dbReference type="EMBL" id="CAF3050598.1"/>
    </source>
</evidence>
<comment type="caution">
    <text evidence="3">The sequence shown here is derived from an EMBL/GenBank/DDBJ whole genome shotgun (WGS) entry which is preliminary data.</text>
</comment>
<name>A0A817MCM0_9BILA</name>
<dbReference type="AlphaFoldDB" id="A0A817MCM0"/>
<feature type="transmembrane region" description="Helical" evidence="2">
    <location>
        <begin position="269"/>
        <end position="295"/>
    </location>
</feature>
<keyword evidence="2" id="KW-0472">Membrane</keyword>
<dbReference type="OrthoDB" id="10501010at2759"/>
<protein>
    <submittedName>
        <fullName evidence="3">Uncharacterized protein</fullName>
    </submittedName>
</protein>
<sequence>PKLVISSTSNYASPSGWPNNNIFIPFCLIIMLILLSVNIFLWLKLNQIDRMTDRLVQNYPLWSDGYSYPKEEYQWSLLLKRQEEYYQTKLNGLRSNILSTKNNMSIIPNIVVVLIIVQLHHTLIWSTKINYAQNEISSKLNGLSSNIRKSKADLRIGSTNLFDTHSSIFPSSLTTIDPTVTDGTASSSYETQSKETSSPMDVESSLTTPNITSVGVGTIASITTTIDTYGTAEITQNTSIDMATTINSNVTSDDHQTTMQSLPTSERNLALILGLTLGLALPICLVIIGSSVYYFKVYRPKHSLVGIINT</sequence>
<accession>A0A817MCM0</accession>
<reference evidence="3" key="1">
    <citation type="submission" date="2021-02" db="EMBL/GenBank/DDBJ databases">
        <authorList>
            <person name="Nowell W R."/>
        </authorList>
    </citation>
    <scope>NUCLEOTIDE SEQUENCE</scope>
</reference>